<dbReference type="AlphaFoldDB" id="A0A8S4SHS3"/>
<name>A0A8S4SHS3_9NEOP</name>
<dbReference type="EMBL" id="CAKXAJ010026474">
    <property type="protein sequence ID" value="CAH2268815.1"/>
    <property type="molecule type" value="Genomic_DNA"/>
</dbReference>
<evidence type="ECO:0000313" key="2">
    <source>
        <dbReference type="Proteomes" id="UP000838756"/>
    </source>
</evidence>
<reference evidence="1" key="1">
    <citation type="submission" date="2022-03" db="EMBL/GenBank/DDBJ databases">
        <authorList>
            <person name="Lindestad O."/>
        </authorList>
    </citation>
    <scope>NUCLEOTIDE SEQUENCE</scope>
</reference>
<keyword evidence="2" id="KW-1185">Reference proteome</keyword>
<protein>
    <submittedName>
        <fullName evidence="1">Jg8990 protein</fullName>
    </submittedName>
</protein>
<accession>A0A8S4SHS3</accession>
<gene>
    <name evidence="1" type="primary">jg8990</name>
    <name evidence="1" type="ORF">PAEG_LOCUS27127</name>
</gene>
<dbReference type="Proteomes" id="UP000838756">
    <property type="component" value="Unassembled WGS sequence"/>
</dbReference>
<sequence>MRVQYSADHYNWGPSGSVGEATQLGALAFCMSSNPIVTLLMKTFCDCINSQLQFTAGLNTFPNGRITTLGRQVGDRSVAYIMYLLISDVFLKKEDKIKKLKSVGLLLLI</sequence>
<proteinExistence type="predicted"/>
<evidence type="ECO:0000313" key="1">
    <source>
        <dbReference type="EMBL" id="CAH2268815.1"/>
    </source>
</evidence>
<organism evidence="1 2">
    <name type="scientific">Pararge aegeria aegeria</name>
    <dbReference type="NCBI Taxonomy" id="348720"/>
    <lineage>
        <taxon>Eukaryota</taxon>
        <taxon>Metazoa</taxon>
        <taxon>Ecdysozoa</taxon>
        <taxon>Arthropoda</taxon>
        <taxon>Hexapoda</taxon>
        <taxon>Insecta</taxon>
        <taxon>Pterygota</taxon>
        <taxon>Neoptera</taxon>
        <taxon>Endopterygota</taxon>
        <taxon>Lepidoptera</taxon>
        <taxon>Glossata</taxon>
        <taxon>Ditrysia</taxon>
        <taxon>Papilionoidea</taxon>
        <taxon>Nymphalidae</taxon>
        <taxon>Satyrinae</taxon>
        <taxon>Satyrini</taxon>
        <taxon>Parargina</taxon>
        <taxon>Pararge</taxon>
    </lineage>
</organism>
<comment type="caution">
    <text evidence="1">The sequence shown here is derived from an EMBL/GenBank/DDBJ whole genome shotgun (WGS) entry which is preliminary data.</text>
</comment>